<evidence type="ECO:0000313" key="2">
    <source>
        <dbReference type="Proteomes" id="UP000294480"/>
    </source>
</evidence>
<reference evidence="1 2" key="1">
    <citation type="submission" date="2019-03" db="EMBL/GenBank/DDBJ databases">
        <title>Genomic Encyclopedia of Type Strains, Phase IV (KMG-IV): sequencing the most valuable type-strain genomes for metagenomic binning, comparative biology and taxonomic classification.</title>
        <authorList>
            <person name="Goeker M."/>
        </authorList>
    </citation>
    <scope>NUCLEOTIDE SEQUENCE [LARGE SCALE GENOMIC DNA]</scope>
    <source>
        <strain evidence="1 2">DSM 102852</strain>
    </source>
</reference>
<dbReference type="Proteomes" id="UP000294480">
    <property type="component" value="Unassembled WGS sequence"/>
</dbReference>
<proteinExistence type="predicted"/>
<dbReference type="EMBL" id="SNZE01000003">
    <property type="protein sequence ID" value="TDR32507.1"/>
    <property type="molecule type" value="Genomic_DNA"/>
</dbReference>
<keyword evidence="2" id="KW-1185">Reference proteome</keyword>
<organism evidence="1 2">
    <name type="scientific">Hydromonas duriensis</name>
    <dbReference type="NCBI Taxonomy" id="1527608"/>
    <lineage>
        <taxon>Bacteria</taxon>
        <taxon>Pseudomonadati</taxon>
        <taxon>Pseudomonadota</taxon>
        <taxon>Betaproteobacteria</taxon>
        <taxon>Burkholderiales</taxon>
        <taxon>Burkholderiaceae</taxon>
        <taxon>Hydromonas</taxon>
    </lineage>
</organism>
<evidence type="ECO:0000313" key="1">
    <source>
        <dbReference type="EMBL" id="TDR32507.1"/>
    </source>
</evidence>
<protein>
    <submittedName>
        <fullName evidence="1">Uncharacterized protein</fullName>
    </submittedName>
</protein>
<accession>A0A4R6YAC3</accession>
<sequence length="83" mass="10004">MLLLDDVHTPDDFKVQLWRTRTIMHASQDFYYEYHLMQRWLHQSKMSHYTVELLITRVSQRLCGSLSKHWDIRSIPITVCPAD</sequence>
<comment type="caution">
    <text evidence="1">The sequence shown here is derived from an EMBL/GenBank/DDBJ whole genome shotgun (WGS) entry which is preliminary data.</text>
</comment>
<name>A0A4R6YAC3_9BURK</name>
<dbReference type="AlphaFoldDB" id="A0A4R6YAC3"/>
<gene>
    <name evidence="1" type="ORF">DFR44_10320</name>
</gene>